<dbReference type="Proteomes" id="UP001596113">
    <property type="component" value="Unassembled WGS sequence"/>
</dbReference>
<protein>
    <submittedName>
        <fullName evidence="1">Uncharacterized protein</fullName>
    </submittedName>
</protein>
<comment type="caution">
    <text evidence="1">The sequence shown here is derived from an EMBL/GenBank/DDBJ whole genome shotgun (WGS) entry which is preliminary data.</text>
</comment>
<name>A0ABW0HZT5_9BACL</name>
<organism evidence="1 2">
    <name type="scientific">Cohnella soli</name>
    <dbReference type="NCBI Taxonomy" id="425005"/>
    <lineage>
        <taxon>Bacteria</taxon>
        <taxon>Bacillati</taxon>
        <taxon>Bacillota</taxon>
        <taxon>Bacilli</taxon>
        <taxon>Bacillales</taxon>
        <taxon>Paenibacillaceae</taxon>
        <taxon>Cohnella</taxon>
    </lineage>
</organism>
<keyword evidence="2" id="KW-1185">Reference proteome</keyword>
<gene>
    <name evidence="1" type="ORF">ACFPOF_23955</name>
</gene>
<reference evidence="2" key="1">
    <citation type="journal article" date="2019" name="Int. J. Syst. Evol. Microbiol.">
        <title>The Global Catalogue of Microorganisms (GCM) 10K type strain sequencing project: providing services to taxonomists for standard genome sequencing and annotation.</title>
        <authorList>
            <consortium name="The Broad Institute Genomics Platform"/>
            <consortium name="The Broad Institute Genome Sequencing Center for Infectious Disease"/>
            <person name="Wu L."/>
            <person name="Ma J."/>
        </authorList>
    </citation>
    <scope>NUCLEOTIDE SEQUENCE [LARGE SCALE GENOMIC DNA]</scope>
    <source>
        <strain evidence="2">CGMCC 1.18575</strain>
    </source>
</reference>
<evidence type="ECO:0000313" key="1">
    <source>
        <dbReference type="EMBL" id="MFC5405810.1"/>
    </source>
</evidence>
<sequence length="277" mass="31534">MYLMPAPGNYKNPPAKVQNAGDLKWDFRQTEVAGSSGKEFPLDVELSVRDWLYGTLQAGAKLKFGADIWNLSSNTVKLDSPVQFAIDIVRMNGKEEQTVWSVLLPETVTSIPGQGNYWIDGFTWDQTDARGKQVPQGDYVVRLRPVRQATLQEDGSKDKMTSMFRDYLTSAPFHILYPAADRIPRLETAKELFQNYLASQERSSISKNRRITDFRINELLLAQESYDDFSFIASYEIKPASKSYNAGSNGQRMGDGRIFYDKQKFHVVRKGNEYRIG</sequence>
<dbReference type="RefSeq" id="WP_378137432.1">
    <property type="nucleotide sequence ID" value="NZ_JBHSMI010000042.1"/>
</dbReference>
<proteinExistence type="predicted"/>
<accession>A0ABW0HZT5</accession>
<dbReference type="EMBL" id="JBHSMI010000042">
    <property type="protein sequence ID" value="MFC5405810.1"/>
    <property type="molecule type" value="Genomic_DNA"/>
</dbReference>
<evidence type="ECO:0000313" key="2">
    <source>
        <dbReference type="Proteomes" id="UP001596113"/>
    </source>
</evidence>